<proteinExistence type="predicted"/>
<gene>
    <name evidence="5" type="ORF">SAMN04487885_11819</name>
</gene>
<dbReference type="InterPro" id="IPR037250">
    <property type="entry name" value="NEAT_dom_sf"/>
</dbReference>
<evidence type="ECO:0000313" key="6">
    <source>
        <dbReference type="Proteomes" id="UP000182135"/>
    </source>
</evidence>
<dbReference type="NCBIfam" id="TIGR01167">
    <property type="entry name" value="LPXTG_anchor"/>
    <property type="match status" value="1"/>
</dbReference>
<dbReference type="GO" id="GO:0030313">
    <property type="term" value="C:cell envelope"/>
    <property type="evidence" value="ECO:0007669"/>
    <property type="project" value="UniProtKB-SubCell"/>
</dbReference>
<evidence type="ECO:0000313" key="5">
    <source>
        <dbReference type="EMBL" id="SFF97183.1"/>
    </source>
</evidence>
<dbReference type="Proteomes" id="UP000182135">
    <property type="component" value="Unassembled WGS sequence"/>
</dbReference>
<evidence type="ECO:0000256" key="3">
    <source>
        <dbReference type="SAM" id="MobiDB-lite"/>
    </source>
</evidence>
<sequence>MISKKIQQLIAGALVMGVVLGTAPIKVYAAEGNRSIGIEHKSGYKDGIYHVKNKTEYIDPSNETGNSMARNALKENTNVKIENGKYRITFSFNDMLYQFMKDIKIFSGDKELEAKINYEKKSATFESDSINEKLRVDMFITMMNRKVSFYVIQDIGTMELENEAPTIEASDISITIGDSLNLLDKVKASDKEDGEVNVEIVSDTSKFLKGNVAIKAGTYDVEYKAVDKTGLETRKKVSVTVKDIVKDNLEQGKYSIKNTVEYIGDGNAQIGNEMARKTLEEVSFLEIKDDEKLLTLKFNKDQFKFIGDVNITVDGKEVEVDLNREKAEAVIKVPSINSDIRVSVAVSIMGRTTTFKTSLLENTLTKIDDTSTSKPEEETINPGTTETKPSVDENKTEIKVVKGKLYSITNEVHYQDKNSIGQSMARQYLDKLSYIEEVEGKRYLNLTFSGIEYMSKHRFFINNQEISYKKVSDDGKKATFRFEIPNLDARIKVKMYVAPMGRDVEFDVTLNKDTLKFIKEYSVKTLPQTGGMVDSSLLFMLGSTLIGSGAYLRKKK</sequence>
<keyword evidence="2" id="KW-0732">Signal</keyword>
<dbReference type="SMART" id="SM00725">
    <property type="entry name" value="NEAT"/>
    <property type="match status" value="3"/>
</dbReference>
<evidence type="ECO:0000256" key="1">
    <source>
        <dbReference type="ARBA" id="ARBA00004196"/>
    </source>
</evidence>
<feature type="domain" description="NEAT" evidence="4">
    <location>
        <begin position="249"/>
        <end position="377"/>
    </location>
</feature>
<organism evidence="5 6">
    <name type="scientific">Clostridium cadaveris</name>
    <dbReference type="NCBI Taxonomy" id="1529"/>
    <lineage>
        <taxon>Bacteria</taxon>
        <taxon>Bacillati</taxon>
        <taxon>Bacillota</taxon>
        <taxon>Clostridia</taxon>
        <taxon>Eubacteriales</taxon>
        <taxon>Clostridiaceae</taxon>
        <taxon>Clostridium</taxon>
    </lineage>
</organism>
<reference evidence="5 6" key="1">
    <citation type="submission" date="2016-10" db="EMBL/GenBank/DDBJ databases">
        <authorList>
            <person name="de Groot N.N."/>
        </authorList>
    </citation>
    <scope>NUCLEOTIDE SEQUENCE [LARGE SCALE GENOMIC DNA]</scope>
    <source>
        <strain evidence="5 6">NLAE-zl-G419</strain>
    </source>
</reference>
<feature type="domain" description="NEAT" evidence="4">
    <location>
        <begin position="401"/>
        <end position="528"/>
    </location>
</feature>
<evidence type="ECO:0000259" key="4">
    <source>
        <dbReference type="PROSITE" id="PS50978"/>
    </source>
</evidence>
<accession>A0A1I2N0I5</accession>
<keyword evidence="6" id="KW-1185">Reference proteome</keyword>
<dbReference type="Gene3D" id="2.60.40.1850">
    <property type="match status" value="3"/>
</dbReference>
<evidence type="ECO:0000256" key="2">
    <source>
        <dbReference type="ARBA" id="ARBA00022729"/>
    </source>
</evidence>
<dbReference type="SUPFAM" id="SSF158911">
    <property type="entry name" value="NEAT domain-like"/>
    <property type="match status" value="3"/>
</dbReference>
<comment type="subcellular location">
    <subcellularLocation>
        <location evidence="1">Cell envelope</location>
    </subcellularLocation>
</comment>
<protein>
    <submittedName>
        <fullName evidence="5">LPXTG-motif cell wall anchor domain-containing protein</fullName>
    </submittedName>
</protein>
<feature type="compositionally biased region" description="Basic and acidic residues" evidence="3">
    <location>
        <begin position="368"/>
        <end position="377"/>
    </location>
</feature>
<dbReference type="RefSeq" id="WP_074845885.1">
    <property type="nucleotide sequence ID" value="NZ_FOOE01000018.1"/>
</dbReference>
<dbReference type="InterPro" id="IPR013783">
    <property type="entry name" value="Ig-like_fold"/>
</dbReference>
<dbReference type="OrthoDB" id="1751882at2"/>
<dbReference type="eggNOG" id="COG5386">
    <property type="taxonomic scope" value="Bacteria"/>
</dbReference>
<feature type="domain" description="NEAT" evidence="4">
    <location>
        <begin position="44"/>
        <end position="170"/>
    </location>
</feature>
<dbReference type="InterPro" id="IPR006635">
    <property type="entry name" value="NEAT_dom"/>
</dbReference>
<dbReference type="EMBL" id="FOOE01000018">
    <property type="protein sequence ID" value="SFF97183.1"/>
    <property type="molecule type" value="Genomic_DNA"/>
</dbReference>
<dbReference type="AlphaFoldDB" id="A0A1I2N0I5"/>
<dbReference type="STRING" id="1529.SAMN04487885_11819"/>
<feature type="region of interest" description="Disordered" evidence="3">
    <location>
        <begin position="368"/>
        <end position="392"/>
    </location>
</feature>
<dbReference type="Gene3D" id="2.60.40.10">
    <property type="entry name" value="Immunoglobulins"/>
    <property type="match status" value="1"/>
</dbReference>
<dbReference type="PROSITE" id="PS50978">
    <property type="entry name" value="NEAT"/>
    <property type="match status" value="3"/>
</dbReference>
<dbReference type="Pfam" id="PF05031">
    <property type="entry name" value="NEAT"/>
    <property type="match status" value="3"/>
</dbReference>
<dbReference type="CDD" id="cd06920">
    <property type="entry name" value="NEAT"/>
    <property type="match status" value="2"/>
</dbReference>
<name>A0A1I2N0I5_9CLOT</name>